<feature type="domain" description="Metallo-beta-lactamase" evidence="5">
    <location>
        <begin position="12"/>
        <end position="188"/>
    </location>
</feature>
<protein>
    <submittedName>
        <fullName evidence="6">Glyoxylase-like metal-dependent hydrolase (Beta-lactamase superfamily II)</fullName>
    </submittedName>
</protein>
<dbReference type="RefSeq" id="WP_204701034.1">
    <property type="nucleotide sequence ID" value="NZ_JAFBDQ010000004.1"/>
</dbReference>
<dbReference type="Proteomes" id="UP000774000">
    <property type="component" value="Unassembled WGS sequence"/>
</dbReference>
<dbReference type="InterPro" id="IPR001279">
    <property type="entry name" value="Metallo-B-lactamas"/>
</dbReference>
<dbReference type="PANTHER" id="PTHR46233:SF3">
    <property type="entry name" value="HYDROXYACYLGLUTATHIONE HYDROLASE GLOC"/>
    <property type="match status" value="1"/>
</dbReference>
<dbReference type="AlphaFoldDB" id="A0A939BQG4"/>
<dbReference type="CDD" id="cd06262">
    <property type="entry name" value="metallo-hydrolase-like_MBL-fold"/>
    <property type="match status" value="1"/>
</dbReference>
<evidence type="ECO:0000256" key="4">
    <source>
        <dbReference type="ARBA" id="ARBA00022833"/>
    </source>
</evidence>
<evidence type="ECO:0000256" key="2">
    <source>
        <dbReference type="ARBA" id="ARBA00022723"/>
    </source>
</evidence>
<reference evidence="6" key="1">
    <citation type="submission" date="2021-01" db="EMBL/GenBank/DDBJ databases">
        <title>Genomic Encyclopedia of Type Strains, Phase IV (KMG-IV): sequencing the most valuable type-strain genomes for metagenomic binning, comparative biology and taxonomic classification.</title>
        <authorList>
            <person name="Goeker M."/>
        </authorList>
    </citation>
    <scope>NUCLEOTIDE SEQUENCE</scope>
    <source>
        <strain evidence="6">DSM 23230</strain>
    </source>
</reference>
<keyword evidence="4" id="KW-0862">Zinc</keyword>
<organism evidence="6 7">
    <name type="scientific">Halanaerobacter jeridensis</name>
    <dbReference type="NCBI Taxonomy" id="706427"/>
    <lineage>
        <taxon>Bacteria</taxon>
        <taxon>Bacillati</taxon>
        <taxon>Bacillota</taxon>
        <taxon>Clostridia</taxon>
        <taxon>Halanaerobiales</taxon>
        <taxon>Halobacteroidaceae</taxon>
        <taxon>Halanaerobacter</taxon>
    </lineage>
</organism>
<dbReference type="PANTHER" id="PTHR46233">
    <property type="entry name" value="HYDROXYACYLGLUTATHIONE HYDROLASE GLOC"/>
    <property type="match status" value="1"/>
</dbReference>
<comment type="caution">
    <text evidence="6">The sequence shown here is derived from an EMBL/GenBank/DDBJ whole genome shotgun (WGS) entry which is preliminary data.</text>
</comment>
<evidence type="ECO:0000256" key="1">
    <source>
        <dbReference type="ARBA" id="ARBA00001947"/>
    </source>
</evidence>
<dbReference type="SMART" id="SM00849">
    <property type="entry name" value="Lactamase_B"/>
    <property type="match status" value="1"/>
</dbReference>
<dbReference type="GO" id="GO:0016787">
    <property type="term" value="F:hydrolase activity"/>
    <property type="evidence" value="ECO:0007669"/>
    <property type="project" value="UniProtKB-KW"/>
</dbReference>
<dbReference type="InterPro" id="IPR051453">
    <property type="entry name" value="MBL_Glyoxalase_II"/>
</dbReference>
<keyword evidence="2" id="KW-0479">Metal-binding</keyword>
<dbReference type="EMBL" id="JAFBDQ010000004">
    <property type="protein sequence ID" value="MBM7556284.1"/>
    <property type="molecule type" value="Genomic_DNA"/>
</dbReference>
<dbReference type="Pfam" id="PF00753">
    <property type="entry name" value="Lactamase_B"/>
    <property type="match status" value="1"/>
</dbReference>
<evidence type="ECO:0000313" key="6">
    <source>
        <dbReference type="EMBL" id="MBM7556284.1"/>
    </source>
</evidence>
<evidence type="ECO:0000313" key="7">
    <source>
        <dbReference type="Proteomes" id="UP000774000"/>
    </source>
</evidence>
<dbReference type="Gene3D" id="3.60.15.10">
    <property type="entry name" value="Ribonuclease Z/Hydroxyacylglutathione hydrolase-like"/>
    <property type="match status" value="1"/>
</dbReference>
<gene>
    <name evidence="6" type="ORF">JOC47_001120</name>
</gene>
<dbReference type="SUPFAM" id="SSF56281">
    <property type="entry name" value="Metallo-hydrolase/oxidoreductase"/>
    <property type="match status" value="1"/>
</dbReference>
<keyword evidence="3 6" id="KW-0378">Hydrolase</keyword>
<sequence length="204" mass="21998">MFIERLIVGNMESNAYIVADEDTTEAIVIDPGGSAEKILKALEEKELDLKLIINTHGHIDHIAANEKILAETNAQLLVHEADANFLTNPELNLSSFMAEKLISPAADRVLEAGGEINCGEISLEVIHTPGHTKGSICLLGADVLFSGDTLFARGVGRTDLPTGSRSKLNQSLEKIVELDDEIMVYPGHGPSATLAEVKENNPYL</sequence>
<dbReference type="GO" id="GO:0046872">
    <property type="term" value="F:metal ion binding"/>
    <property type="evidence" value="ECO:0007669"/>
    <property type="project" value="UniProtKB-KW"/>
</dbReference>
<evidence type="ECO:0000259" key="5">
    <source>
        <dbReference type="SMART" id="SM00849"/>
    </source>
</evidence>
<keyword evidence="7" id="KW-1185">Reference proteome</keyword>
<dbReference type="InterPro" id="IPR036866">
    <property type="entry name" value="RibonucZ/Hydroxyglut_hydro"/>
</dbReference>
<proteinExistence type="predicted"/>
<accession>A0A939BQG4</accession>
<evidence type="ECO:0000256" key="3">
    <source>
        <dbReference type="ARBA" id="ARBA00022801"/>
    </source>
</evidence>
<name>A0A939BQG4_9FIRM</name>
<comment type="cofactor">
    <cofactor evidence="1">
        <name>Zn(2+)</name>
        <dbReference type="ChEBI" id="CHEBI:29105"/>
    </cofactor>
</comment>